<gene>
    <name evidence="1" type="ORF">N3K66_003712</name>
</gene>
<organism evidence="1 2">
    <name type="scientific">Trichothecium roseum</name>
    <dbReference type="NCBI Taxonomy" id="47278"/>
    <lineage>
        <taxon>Eukaryota</taxon>
        <taxon>Fungi</taxon>
        <taxon>Dikarya</taxon>
        <taxon>Ascomycota</taxon>
        <taxon>Pezizomycotina</taxon>
        <taxon>Sordariomycetes</taxon>
        <taxon>Hypocreomycetidae</taxon>
        <taxon>Hypocreales</taxon>
        <taxon>Hypocreales incertae sedis</taxon>
        <taxon>Trichothecium</taxon>
    </lineage>
</organism>
<sequence>MATSYDQVVLLGDSLFQQSIELRQGFSFYAAVSAIYARRMDVVNRGFSGWNTNNVLDRIEDIFPEPSTTSPRIRVLAILLGANDAVLPHSPTKQHVPVEQYKENLGKIISHPRIQAHKPRILLVTPPPIDEFKHSALDLAAGRNPPIRHAAISAAYSEKAREVASEIPGVTLVDLWQAVMDKAISMTPNDYHPDGPWLGTPQNGKAGGLHDLLPDGLHMSGEAYKAFFEAISPHLTQEWEGKPFDAGFVYPTWQKINGVQ</sequence>
<comment type="caution">
    <text evidence="1">The sequence shown here is derived from an EMBL/GenBank/DDBJ whole genome shotgun (WGS) entry which is preliminary data.</text>
</comment>
<proteinExistence type="predicted"/>
<protein>
    <submittedName>
        <fullName evidence="1">Uncharacterized protein</fullName>
    </submittedName>
</protein>
<reference evidence="1" key="1">
    <citation type="submission" date="2022-10" db="EMBL/GenBank/DDBJ databases">
        <title>Complete Genome of Trichothecium roseum strain YXFP-22015, a Plant Pathogen Isolated from Citrus.</title>
        <authorList>
            <person name="Wang Y."/>
            <person name="Zhu L."/>
        </authorList>
    </citation>
    <scope>NUCLEOTIDE SEQUENCE</scope>
    <source>
        <strain evidence="1">YXFP-22015</strain>
    </source>
</reference>
<evidence type="ECO:0000313" key="2">
    <source>
        <dbReference type="Proteomes" id="UP001163324"/>
    </source>
</evidence>
<evidence type="ECO:0000313" key="1">
    <source>
        <dbReference type="EMBL" id="KAI9901895.1"/>
    </source>
</evidence>
<dbReference type="Proteomes" id="UP001163324">
    <property type="component" value="Chromosome 3"/>
</dbReference>
<keyword evidence="2" id="KW-1185">Reference proteome</keyword>
<name>A0ACC0V7M1_9HYPO</name>
<accession>A0ACC0V7M1</accession>
<dbReference type="EMBL" id="CM047942">
    <property type="protein sequence ID" value="KAI9901895.1"/>
    <property type="molecule type" value="Genomic_DNA"/>
</dbReference>